<dbReference type="RefSeq" id="WP_134339213.1">
    <property type="nucleotide sequence ID" value="NZ_SOPW01000004.1"/>
</dbReference>
<accession>A0A4Y8ISN0</accession>
<keyword evidence="2" id="KW-0946">Virion</keyword>
<evidence type="ECO:0000259" key="1">
    <source>
        <dbReference type="Pfam" id="PF12652"/>
    </source>
</evidence>
<name>A0A4Y8ISN0_9BACI</name>
<dbReference type="InterPro" id="IPR024207">
    <property type="entry name" value="CotJB_dom"/>
</dbReference>
<dbReference type="InterPro" id="IPR016571">
    <property type="entry name" value="Spore_coat_assembly_CotJB"/>
</dbReference>
<dbReference type="AlphaFoldDB" id="A0A4Y8ISN0"/>
<keyword evidence="3" id="KW-1185">Reference proteome</keyword>
<dbReference type="PIRSF" id="PIRSF010606">
    <property type="entry name" value="Spore_coat_CotJB"/>
    <property type="match status" value="1"/>
</dbReference>
<organism evidence="2 3">
    <name type="scientific">Filobacillus milosensis</name>
    <dbReference type="NCBI Taxonomy" id="94137"/>
    <lineage>
        <taxon>Bacteria</taxon>
        <taxon>Bacillati</taxon>
        <taxon>Bacillota</taxon>
        <taxon>Bacilli</taxon>
        <taxon>Bacillales</taxon>
        <taxon>Bacillaceae</taxon>
        <taxon>Filobacillus</taxon>
    </lineage>
</organism>
<feature type="domain" description="Protein CotJB" evidence="1">
    <location>
        <begin position="10"/>
        <end position="85"/>
    </location>
</feature>
<evidence type="ECO:0000313" key="3">
    <source>
        <dbReference type="Proteomes" id="UP000297975"/>
    </source>
</evidence>
<sequence length="86" mass="10272">MEQLPQEYYQLLEEIQSVDFVIVELTLYLDTHPDDYNALQQYNQFAAYSKKLKDNFESLFGPLEQGSLIKNTDYWSWSSSPWPWQV</sequence>
<dbReference type="OrthoDB" id="9804099at2"/>
<dbReference type="EMBL" id="SOPW01000004">
    <property type="protein sequence ID" value="TFB23140.1"/>
    <property type="molecule type" value="Genomic_DNA"/>
</dbReference>
<proteinExistence type="predicted"/>
<dbReference type="Proteomes" id="UP000297975">
    <property type="component" value="Unassembled WGS sequence"/>
</dbReference>
<gene>
    <name evidence="2" type="ORF">E3U55_04810</name>
</gene>
<comment type="caution">
    <text evidence="2">The sequence shown here is derived from an EMBL/GenBank/DDBJ whole genome shotgun (WGS) entry which is preliminary data.</text>
</comment>
<protein>
    <submittedName>
        <fullName evidence="2">Spore coat protein CotJB</fullName>
    </submittedName>
</protein>
<keyword evidence="2" id="KW-0167">Capsid protein</keyword>
<evidence type="ECO:0000313" key="2">
    <source>
        <dbReference type="EMBL" id="TFB23140.1"/>
    </source>
</evidence>
<dbReference type="Pfam" id="PF12652">
    <property type="entry name" value="CotJB"/>
    <property type="match status" value="1"/>
</dbReference>
<reference evidence="2 3" key="1">
    <citation type="submission" date="2019-03" db="EMBL/GenBank/DDBJ databases">
        <authorList>
            <person name="He R.-H."/>
        </authorList>
    </citation>
    <scope>NUCLEOTIDE SEQUENCE [LARGE SCALE GENOMIC DNA]</scope>
    <source>
        <strain evidence="3">SH 714</strain>
    </source>
</reference>